<dbReference type="OrthoDB" id="8229016at2"/>
<dbReference type="RefSeq" id="WP_063688977.1">
    <property type="nucleotide sequence ID" value="NZ_LVEM01000003.1"/>
</dbReference>
<dbReference type="Proteomes" id="UP000319949">
    <property type="component" value="Unassembled WGS sequence"/>
</dbReference>
<name>A0A560DMJ8_9BRAD</name>
<accession>A0A560DMJ8</accession>
<sequence length="89" mass="9670">MLKPVLAAIALAALLTSAPARAQTYDPRSPVCLQVFGELEGERMDCIFRSFPECQAAASGRPATCLMNPYFAQAAARPRPKVRKQPHAQ</sequence>
<dbReference type="EMBL" id="VITK01000005">
    <property type="protein sequence ID" value="TWA98341.1"/>
    <property type="molecule type" value="Genomic_DNA"/>
</dbReference>
<protein>
    <submittedName>
        <fullName evidence="2">Uncharacterized protein DUF3551</fullName>
    </submittedName>
</protein>
<dbReference type="STRING" id="1803665.GCA_001641335_04815"/>
<dbReference type="Pfam" id="PF12071">
    <property type="entry name" value="DUF3551"/>
    <property type="match status" value="1"/>
</dbReference>
<dbReference type="AlphaFoldDB" id="A0A560DMJ8"/>
<reference evidence="2 3" key="1">
    <citation type="submission" date="2019-06" db="EMBL/GenBank/DDBJ databases">
        <title>Genomic Encyclopedia of Type Strains, Phase IV (KMG-V): Genome sequencing to study the core and pangenomes of soil and plant-associated prokaryotes.</title>
        <authorList>
            <person name="Whitman W."/>
        </authorList>
    </citation>
    <scope>NUCLEOTIDE SEQUENCE [LARGE SCALE GENOMIC DNA]</scope>
    <source>
        <strain evidence="2 3">BR 510</strain>
    </source>
</reference>
<feature type="signal peptide" evidence="1">
    <location>
        <begin position="1"/>
        <end position="22"/>
    </location>
</feature>
<keyword evidence="3" id="KW-1185">Reference proteome</keyword>
<evidence type="ECO:0000313" key="2">
    <source>
        <dbReference type="EMBL" id="TWA98341.1"/>
    </source>
</evidence>
<gene>
    <name evidence="2" type="ORF">FBZ96_10516</name>
</gene>
<keyword evidence="1" id="KW-0732">Signal</keyword>
<dbReference type="InterPro" id="IPR021937">
    <property type="entry name" value="DUF3551"/>
</dbReference>
<organism evidence="2 3">
    <name type="scientific">Bradyrhizobium stylosanthis</name>
    <dbReference type="NCBI Taxonomy" id="1803665"/>
    <lineage>
        <taxon>Bacteria</taxon>
        <taxon>Pseudomonadati</taxon>
        <taxon>Pseudomonadota</taxon>
        <taxon>Alphaproteobacteria</taxon>
        <taxon>Hyphomicrobiales</taxon>
        <taxon>Nitrobacteraceae</taxon>
        <taxon>Bradyrhizobium</taxon>
    </lineage>
</organism>
<comment type="caution">
    <text evidence="2">The sequence shown here is derived from an EMBL/GenBank/DDBJ whole genome shotgun (WGS) entry which is preliminary data.</text>
</comment>
<evidence type="ECO:0000313" key="3">
    <source>
        <dbReference type="Proteomes" id="UP000319949"/>
    </source>
</evidence>
<feature type="chain" id="PRO_5022093707" evidence="1">
    <location>
        <begin position="23"/>
        <end position="89"/>
    </location>
</feature>
<proteinExistence type="predicted"/>
<evidence type="ECO:0000256" key="1">
    <source>
        <dbReference type="SAM" id="SignalP"/>
    </source>
</evidence>